<comment type="caution">
    <text evidence="1">The sequence shown here is derived from an EMBL/GenBank/DDBJ whole genome shotgun (WGS) entry which is preliminary data.</text>
</comment>
<dbReference type="EMBL" id="JBHSHD010000013">
    <property type="protein sequence ID" value="MFC4822002.1"/>
    <property type="molecule type" value="Genomic_DNA"/>
</dbReference>
<dbReference type="RefSeq" id="WP_380022284.1">
    <property type="nucleotide sequence ID" value="NZ_JBHSHD010000013.1"/>
</dbReference>
<accession>A0ABV9QY42</accession>
<gene>
    <name evidence="1" type="ORF">ACFO6Q_16885</name>
</gene>
<sequence>MGREADMSGIFAMAVAAVLAGAQDTAAMPRDDGTGLPAPVSRVADRLASCAHFAGEFSGDRSERDAQINRTLTELRCDTVEREAAELRRRYAGDERIQQALAEPEP</sequence>
<evidence type="ECO:0008006" key="3">
    <source>
        <dbReference type="Google" id="ProtNLM"/>
    </source>
</evidence>
<protein>
    <recommendedName>
        <fullName evidence="3">UrcA family protein</fullName>
    </recommendedName>
</protein>
<name>A0ABV9QY42_9GAMM</name>
<evidence type="ECO:0000313" key="2">
    <source>
        <dbReference type="Proteomes" id="UP001595886"/>
    </source>
</evidence>
<keyword evidence="2" id="KW-1185">Reference proteome</keyword>
<evidence type="ECO:0000313" key="1">
    <source>
        <dbReference type="EMBL" id="MFC4822002.1"/>
    </source>
</evidence>
<proteinExistence type="predicted"/>
<organism evidence="1 2">
    <name type="scientific">Dokdonella ginsengisoli</name>
    <dbReference type="NCBI Taxonomy" id="363846"/>
    <lineage>
        <taxon>Bacteria</taxon>
        <taxon>Pseudomonadati</taxon>
        <taxon>Pseudomonadota</taxon>
        <taxon>Gammaproteobacteria</taxon>
        <taxon>Lysobacterales</taxon>
        <taxon>Rhodanobacteraceae</taxon>
        <taxon>Dokdonella</taxon>
    </lineage>
</organism>
<reference evidence="2" key="1">
    <citation type="journal article" date="2019" name="Int. J. Syst. Evol. Microbiol.">
        <title>The Global Catalogue of Microorganisms (GCM) 10K type strain sequencing project: providing services to taxonomists for standard genome sequencing and annotation.</title>
        <authorList>
            <consortium name="The Broad Institute Genomics Platform"/>
            <consortium name="The Broad Institute Genome Sequencing Center for Infectious Disease"/>
            <person name="Wu L."/>
            <person name="Ma J."/>
        </authorList>
    </citation>
    <scope>NUCLEOTIDE SEQUENCE [LARGE SCALE GENOMIC DNA]</scope>
    <source>
        <strain evidence="2">CCUG 30340</strain>
    </source>
</reference>
<dbReference type="Proteomes" id="UP001595886">
    <property type="component" value="Unassembled WGS sequence"/>
</dbReference>